<comment type="function">
    <text evidence="5">Subunit of the V1 complex of vacuolar(H+)-ATPase (V-ATPase), a multisubunit enzyme composed of a peripheral complex (V1) that hydrolyzes ATP and a membrane integral complex (V0) that translocates protons. V-ATPase is responsible for acidifying and maintaining the pH of intracellular compartments and in some cell types, is targeted to the plasma membrane, where it is responsible for acidifying the extracellular environment. Subunit C is necessary for the assembly of the catalytic sector of the enzyme and is likely to have a specific function in its catalytic activity.</text>
</comment>
<dbReference type="Pfam" id="PF03223">
    <property type="entry name" value="V-ATPase_C"/>
    <property type="match status" value="1"/>
</dbReference>
<evidence type="ECO:0000256" key="5">
    <source>
        <dbReference type="RuleBase" id="RU364010"/>
    </source>
</evidence>
<dbReference type="PANTHER" id="PTHR10137:SF0">
    <property type="entry name" value="V-TYPE PROTON ATPASE SUBUNIT C"/>
    <property type="match status" value="1"/>
</dbReference>
<dbReference type="InterPro" id="IPR036132">
    <property type="entry name" value="Vac_ATP_synth_c_sf"/>
</dbReference>
<comment type="subunit">
    <text evidence="5">V-ATPase is a heteromultimeric enzyme composed of a peripheral catalytic V1 complex (components A to H) attached to an integral membrane V0 proton pore complex.</text>
</comment>
<dbReference type="Proteomes" id="UP001189429">
    <property type="component" value="Unassembled WGS sequence"/>
</dbReference>
<keyword evidence="8" id="KW-1185">Reference proteome</keyword>
<dbReference type="Gene3D" id="1.20.1460.10">
    <property type="entry name" value="subunit c (vma5p) of the yeast v-atpase, domain 2"/>
    <property type="match status" value="1"/>
</dbReference>
<name>A0ABN9QF19_9DINO</name>
<protein>
    <recommendedName>
        <fullName evidence="5">V-type proton ATPase subunit C</fullName>
    </recommendedName>
</protein>
<gene>
    <name evidence="7" type="ORF">PCOR1329_LOCUS10599</name>
</gene>
<keyword evidence="4 5" id="KW-0406">Ion transport</keyword>
<sequence length="457" mass="50913">AGSAQAQGQPDLSVESPRRGPLPFGEPPRLPGPMSAADVAPGREFWIVAAGCDKEKMGQEAKAEKMSVLADLKSSGPLTQACRLGGKQGPWQFDVPDGDQSLRHGTFDDLNMLADNLPKYDSQVDSILHRLERQIIELNNAHPEGKAPSHVQFKVKSQRQEKGLLDYLSDWKWDEAKYPKTRLMAETCQSLMHAVNRLDDEARSKTNQYNEYKTQKANIDRKDGALLTGADLIDVLTPSVVKMGPGKSANDDFIYTEHLTTVTVILTKGAEVEFLKTYEKMTDSVVPKSAKRFDHESVKDKDGNTVWRVVMFKDCAEPFKKACRERRYITRDFEYSEDAYNKREAARKDLEDKVKREYTLVMSLYQAAWSDVMVAWIHIKAMRVFAESALWSGLPPKFAAFVVSPVPGKGDAVRKVLADKLGKLGGGTGPGSKGDADDGEEDYPYVSLSFVPFTVPR</sequence>
<evidence type="ECO:0000256" key="4">
    <source>
        <dbReference type="ARBA" id="ARBA00023065"/>
    </source>
</evidence>
<keyword evidence="3 5" id="KW-0375">Hydrogen ion transport</keyword>
<comment type="similarity">
    <text evidence="1 5">Belongs to the V-ATPase C subunit family.</text>
</comment>
<evidence type="ECO:0000256" key="6">
    <source>
        <dbReference type="SAM" id="MobiDB-lite"/>
    </source>
</evidence>
<dbReference type="InterPro" id="IPR004907">
    <property type="entry name" value="ATPase_V1-cplx_csu"/>
</dbReference>
<dbReference type="SUPFAM" id="SSF118203">
    <property type="entry name" value="Vacuolar ATP synthase subunit C"/>
    <property type="match status" value="1"/>
</dbReference>
<evidence type="ECO:0000256" key="1">
    <source>
        <dbReference type="ARBA" id="ARBA00006138"/>
    </source>
</evidence>
<dbReference type="EMBL" id="CAUYUJ010003007">
    <property type="protein sequence ID" value="CAK0803450.1"/>
    <property type="molecule type" value="Genomic_DNA"/>
</dbReference>
<feature type="region of interest" description="Disordered" evidence="6">
    <location>
        <begin position="423"/>
        <end position="442"/>
    </location>
</feature>
<dbReference type="Gene3D" id="3.30.70.1180">
    <property type="entry name" value="Vacuolar atp synthase subunit c, domain 1"/>
    <property type="match status" value="1"/>
</dbReference>
<feature type="non-terminal residue" evidence="7">
    <location>
        <position position="1"/>
    </location>
</feature>
<feature type="region of interest" description="Disordered" evidence="6">
    <location>
        <begin position="1"/>
        <end position="37"/>
    </location>
</feature>
<dbReference type="Gene3D" id="3.30.70.100">
    <property type="match status" value="1"/>
</dbReference>
<evidence type="ECO:0000256" key="2">
    <source>
        <dbReference type="ARBA" id="ARBA00022448"/>
    </source>
</evidence>
<organism evidence="7 8">
    <name type="scientific">Prorocentrum cordatum</name>
    <dbReference type="NCBI Taxonomy" id="2364126"/>
    <lineage>
        <taxon>Eukaryota</taxon>
        <taxon>Sar</taxon>
        <taxon>Alveolata</taxon>
        <taxon>Dinophyceae</taxon>
        <taxon>Prorocentrales</taxon>
        <taxon>Prorocentraceae</taxon>
        <taxon>Prorocentrum</taxon>
    </lineage>
</organism>
<evidence type="ECO:0000313" key="8">
    <source>
        <dbReference type="Proteomes" id="UP001189429"/>
    </source>
</evidence>
<comment type="caution">
    <text evidence="7">The sequence shown here is derived from an EMBL/GenBank/DDBJ whole genome shotgun (WGS) entry which is preliminary data.</text>
</comment>
<feature type="compositionally biased region" description="Polar residues" evidence="6">
    <location>
        <begin position="1"/>
        <end position="10"/>
    </location>
</feature>
<dbReference type="PANTHER" id="PTHR10137">
    <property type="entry name" value="V-TYPE PROTON ATPASE SUBUNIT C"/>
    <property type="match status" value="1"/>
</dbReference>
<feature type="compositionally biased region" description="Gly residues" evidence="6">
    <location>
        <begin position="423"/>
        <end position="432"/>
    </location>
</feature>
<reference evidence="7" key="1">
    <citation type="submission" date="2023-10" db="EMBL/GenBank/DDBJ databases">
        <authorList>
            <person name="Chen Y."/>
            <person name="Shah S."/>
            <person name="Dougan E. K."/>
            <person name="Thang M."/>
            <person name="Chan C."/>
        </authorList>
    </citation>
    <scope>NUCLEOTIDE SEQUENCE [LARGE SCALE GENOMIC DNA]</scope>
</reference>
<keyword evidence="2 5" id="KW-0813">Transport</keyword>
<evidence type="ECO:0000256" key="3">
    <source>
        <dbReference type="ARBA" id="ARBA00022781"/>
    </source>
</evidence>
<proteinExistence type="inferred from homology"/>
<evidence type="ECO:0000313" key="7">
    <source>
        <dbReference type="EMBL" id="CAK0803450.1"/>
    </source>
</evidence>
<accession>A0ABN9QF19</accession>
<dbReference type="CDD" id="cd14785">
    <property type="entry name" value="V-ATPase_C"/>
    <property type="match status" value="1"/>
</dbReference>